<evidence type="ECO:0000259" key="1">
    <source>
        <dbReference type="Pfam" id="PF01882"/>
    </source>
</evidence>
<organism evidence="2 3">
    <name type="scientific">Bacillus benzoevorans</name>
    <dbReference type="NCBI Taxonomy" id="1456"/>
    <lineage>
        <taxon>Bacteria</taxon>
        <taxon>Bacillati</taxon>
        <taxon>Bacillota</taxon>
        <taxon>Bacilli</taxon>
        <taxon>Bacillales</taxon>
        <taxon>Bacillaceae</taxon>
        <taxon>Bacillus</taxon>
    </lineage>
</organism>
<evidence type="ECO:0000313" key="2">
    <source>
        <dbReference type="EMBL" id="MBB6443812.1"/>
    </source>
</evidence>
<dbReference type="PANTHER" id="PTHR33608">
    <property type="entry name" value="BLL2464 PROTEIN"/>
    <property type="match status" value="1"/>
</dbReference>
<reference evidence="2 3" key="1">
    <citation type="submission" date="2020-08" db="EMBL/GenBank/DDBJ databases">
        <title>Genomic Encyclopedia of Type Strains, Phase IV (KMG-IV): sequencing the most valuable type-strain genomes for metagenomic binning, comparative biology and taxonomic classification.</title>
        <authorList>
            <person name="Goeker M."/>
        </authorList>
    </citation>
    <scope>NUCLEOTIDE SEQUENCE [LARGE SCALE GENOMIC DNA]</scope>
    <source>
        <strain evidence="2 3">DSM 5391</strain>
    </source>
</reference>
<dbReference type="Proteomes" id="UP000531594">
    <property type="component" value="Unassembled WGS sequence"/>
</dbReference>
<dbReference type="AlphaFoldDB" id="A0A7X0HN20"/>
<dbReference type="Pfam" id="PF01882">
    <property type="entry name" value="DUF58"/>
    <property type="match status" value="1"/>
</dbReference>
<accession>A0A7X0HN20</accession>
<dbReference type="EMBL" id="JACHGK010000001">
    <property type="protein sequence ID" value="MBB6443812.1"/>
    <property type="molecule type" value="Genomic_DNA"/>
</dbReference>
<keyword evidence="3" id="KW-1185">Reference proteome</keyword>
<dbReference type="InterPro" id="IPR002881">
    <property type="entry name" value="DUF58"/>
</dbReference>
<sequence length="288" mass="33435">MNGSQHFLGKLQRRKLLVKDKRRGIQKGQRKANTFGSSLEFSDFRLYQPGDDVRQIDWNIYGRTQKHYIKRFLDEQDISVSIYLDCTSSMRILPGKWSAAKRLAAYFSFIILNSGDKLLFFPVSSNTMLPIRRKGALYAKSIFQDIMTLEDVSRTGEFSEHLASLLVKNSQLAIIISDGMEPFEKMEGLFKKLQSLKQEIWFFQVLSAEELEPDYSQDMRLIDSETEEYVNVSMNQAIKTEYESRLKKQNGQLETLCRCYGGQYLLLSEKQDLQTYFLHDLPAKGLVR</sequence>
<comment type="caution">
    <text evidence="2">The sequence shown here is derived from an EMBL/GenBank/DDBJ whole genome shotgun (WGS) entry which is preliminary data.</text>
</comment>
<dbReference type="PANTHER" id="PTHR33608:SF7">
    <property type="entry name" value="DUF58 DOMAIN-CONTAINING PROTEIN"/>
    <property type="match status" value="1"/>
</dbReference>
<protein>
    <submittedName>
        <fullName evidence="2">Uncharacterized protein (DUF58 family)</fullName>
    </submittedName>
</protein>
<name>A0A7X0HN20_9BACI</name>
<proteinExistence type="predicted"/>
<feature type="domain" description="DUF58" evidence="1">
    <location>
        <begin position="44"/>
        <end position="250"/>
    </location>
</feature>
<gene>
    <name evidence="2" type="ORF">HNR53_000400</name>
</gene>
<dbReference type="RefSeq" id="WP_184522189.1">
    <property type="nucleotide sequence ID" value="NZ_JACHGK010000001.1"/>
</dbReference>
<evidence type="ECO:0000313" key="3">
    <source>
        <dbReference type="Proteomes" id="UP000531594"/>
    </source>
</evidence>